<evidence type="ECO:0000313" key="1">
    <source>
        <dbReference type="EMBL" id="MEL0655763.1"/>
    </source>
</evidence>
<evidence type="ECO:0000313" key="2">
    <source>
        <dbReference type="Proteomes" id="UP001371391"/>
    </source>
</evidence>
<organism evidence="1 2">
    <name type="scientific">Pseudoalteromonas issachenkonii</name>
    <dbReference type="NCBI Taxonomy" id="152297"/>
    <lineage>
        <taxon>Bacteria</taxon>
        <taxon>Pseudomonadati</taxon>
        <taxon>Pseudomonadota</taxon>
        <taxon>Gammaproteobacteria</taxon>
        <taxon>Alteromonadales</taxon>
        <taxon>Pseudoalteromonadaceae</taxon>
        <taxon>Pseudoalteromonas</taxon>
    </lineage>
</organism>
<keyword evidence="2" id="KW-1185">Reference proteome</keyword>
<dbReference type="Proteomes" id="UP001371391">
    <property type="component" value="Unassembled WGS sequence"/>
</dbReference>
<gene>
    <name evidence="1" type="ORF">V6257_12020</name>
</gene>
<dbReference type="EMBL" id="JBAKAW010000010">
    <property type="protein sequence ID" value="MEL0655763.1"/>
    <property type="molecule type" value="Genomic_DNA"/>
</dbReference>
<dbReference type="RefSeq" id="WP_341602948.1">
    <property type="nucleotide sequence ID" value="NZ_JBAKAW010000010.1"/>
</dbReference>
<name>A0ABU9H1Y5_9GAMM</name>
<accession>A0ABU9H1Y5</accession>
<reference evidence="1 2" key="1">
    <citation type="submission" date="2024-02" db="EMBL/GenBank/DDBJ databases">
        <title>Bacteria isolated from the canopy kelp, Nereocystis luetkeana.</title>
        <authorList>
            <person name="Pfister C.A."/>
            <person name="Younker I.T."/>
            <person name="Light S.H."/>
        </authorList>
    </citation>
    <scope>NUCLEOTIDE SEQUENCE [LARGE SCALE GENOMIC DNA]</scope>
    <source>
        <strain evidence="1 2">TI.1.03</strain>
    </source>
</reference>
<proteinExistence type="predicted"/>
<sequence>MNLSGMPKADLQSTNVDVPGNGYYPALSTAYFIEHYAIAQEYANKSELLVEKLLYAQAEINQELASAVLTNGAALNAQHVLFYNTAVYSKAKAKLLVSKLSSTHRENATAQSQSVIDNHDYWVNESINALRLLQTLSPNLSVELL</sequence>
<comment type="caution">
    <text evidence="1">The sequence shown here is derived from an EMBL/GenBank/DDBJ whole genome shotgun (WGS) entry which is preliminary data.</text>
</comment>
<protein>
    <submittedName>
        <fullName evidence="1">Phage head protein</fullName>
    </submittedName>
</protein>